<keyword evidence="3" id="KW-1185">Reference proteome</keyword>
<feature type="compositionally biased region" description="Polar residues" evidence="1">
    <location>
        <begin position="26"/>
        <end position="35"/>
    </location>
</feature>
<accession>G5ACV7</accession>
<sequence>MQRQVGRARGGGRGREEGSGDENIRASASQGHNQSRQGRGQDGRAQGGVEATAPGSVLQDRRQLNQGRGQESRARGGGGDSRGEDGVAETFDGANATSSDAQSSDDGPEDGVGEAQVEDQGVMHHVTADLSDGEHPCKIGRLRYTKRGFLKGKVKWTDSEIPFGYVRKSDKIGIENEERDDRVERRASNLPAPARPPASSSSSSCSSNSDNDDDSNYVLVKALAAAQLTAAPEVIEAIR</sequence>
<name>G5ACV7_PHYSP</name>
<feature type="compositionally biased region" description="Low complexity" evidence="1">
    <location>
        <begin position="188"/>
        <end position="209"/>
    </location>
</feature>
<feature type="compositionally biased region" description="Basic and acidic residues" evidence="1">
    <location>
        <begin position="176"/>
        <end position="187"/>
    </location>
</feature>
<feature type="compositionally biased region" description="Polar residues" evidence="1">
    <location>
        <begin position="95"/>
        <end position="105"/>
    </location>
</feature>
<gene>
    <name evidence="2" type="ORF">PHYSODRAFT_340849</name>
</gene>
<proteinExistence type="predicted"/>
<evidence type="ECO:0000313" key="2">
    <source>
        <dbReference type="EMBL" id="EGZ06619.1"/>
    </source>
</evidence>
<dbReference type="Proteomes" id="UP000002640">
    <property type="component" value="Unassembled WGS sequence"/>
</dbReference>
<dbReference type="EMBL" id="JH159163">
    <property type="protein sequence ID" value="EGZ06619.1"/>
    <property type="molecule type" value="Genomic_DNA"/>
</dbReference>
<organism evidence="2 3">
    <name type="scientific">Phytophthora sojae (strain P6497)</name>
    <name type="common">Soybean stem and root rot agent</name>
    <name type="synonym">Phytophthora megasperma f. sp. glycines</name>
    <dbReference type="NCBI Taxonomy" id="1094619"/>
    <lineage>
        <taxon>Eukaryota</taxon>
        <taxon>Sar</taxon>
        <taxon>Stramenopiles</taxon>
        <taxon>Oomycota</taxon>
        <taxon>Peronosporomycetes</taxon>
        <taxon>Peronosporales</taxon>
        <taxon>Peronosporaceae</taxon>
        <taxon>Phytophthora</taxon>
    </lineage>
</organism>
<evidence type="ECO:0000313" key="3">
    <source>
        <dbReference type="Proteomes" id="UP000002640"/>
    </source>
</evidence>
<protein>
    <submittedName>
        <fullName evidence="2">Uncharacterized protein</fullName>
    </submittedName>
</protein>
<evidence type="ECO:0000256" key="1">
    <source>
        <dbReference type="SAM" id="MobiDB-lite"/>
    </source>
</evidence>
<feature type="compositionally biased region" description="Basic and acidic residues" evidence="1">
    <location>
        <begin position="13"/>
        <end position="24"/>
    </location>
</feature>
<dbReference type="KEGG" id="psoj:PHYSODRAFT_340849"/>
<feature type="region of interest" description="Disordered" evidence="1">
    <location>
        <begin position="176"/>
        <end position="212"/>
    </location>
</feature>
<dbReference type="RefSeq" id="XP_009537383.1">
    <property type="nucleotide sequence ID" value="XM_009539088.1"/>
</dbReference>
<dbReference type="GeneID" id="20647980"/>
<reference evidence="2 3" key="1">
    <citation type="journal article" date="2006" name="Science">
        <title>Phytophthora genome sequences uncover evolutionary origins and mechanisms of pathogenesis.</title>
        <authorList>
            <person name="Tyler B.M."/>
            <person name="Tripathy S."/>
            <person name="Zhang X."/>
            <person name="Dehal P."/>
            <person name="Jiang R.H."/>
            <person name="Aerts A."/>
            <person name="Arredondo F.D."/>
            <person name="Baxter L."/>
            <person name="Bensasson D."/>
            <person name="Beynon J.L."/>
            <person name="Chapman J."/>
            <person name="Damasceno C.M."/>
            <person name="Dorrance A.E."/>
            <person name="Dou D."/>
            <person name="Dickerman A.W."/>
            <person name="Dubchak I.L."/>
            <person name="Garbelotto M."/>
            <person name="Gijzen M."/>
            <person name="Gordon S.G."/>
            <person name="Govers F."/>
            <person name="Grunwald N.J."/>
            <person name="Huang W."/>
            <person name="Ivors K.L."/>
            <person name="Jones R.W."/>
            <person name="Kamoun S."/>
            <person name="Krampis K."/>
            <person name="Lamour K.H."/>
            <person name="Lee M.K."/>
            <person name="McDonald W.H."/>
            <person name="Medina M."/>
            <person name="Meijer H.J."/>
            <person name="Nordberg E.K."/>
            <person name="Maclean D.J."/>
            <person name="Ospina-Giraldo M.D."/>
            <person name="Morris P.F."/>
            <person name="Phuntumart V."/>
            <person name="Putnam N.H."/>
            <person name="Rash S."/>
            <person name="Rose J.K."/>
            <person name="Sakihama Y."/>
            <person name="Salamov A.A."/>
            <person name="Savidor A."/>
            <person name="Scheuring C.F."/>
            <person name="Smith B.M."/>
            <person name="Sobral B.W."/>
            <person name="Terry A."/>
            <person name="Torto-Alalibo T.A."/>
            <person name="Win J."/>
            <person name="Xu Z."/>
            <person name="Zhang H."/>
            <person name="Grigoriev I.V."/>
            <person name="Rokhsar D.S."/>
            <person name="Boore J.L."/>
        </authorList>
    </citation>
    <scope>NUCLEOTIDE SEQUENCE [LARGE SCALE GENOMIC DNA]</scope>
    <source>
        <strain evidence="2 3">P6497</strain>
    </source>
</reference>
<dbReference type="AlphaFoldDB" id="G5ACV7"/>
<dbReference type="InParanoid" id="G5ACV7"/>
<feature type="region of interest" description="Disordered" evidence="1">
    <location>
        <begin position="1"/>
        <end position="136"/>
    </location>
</feature>